<dbReference type="Pfam" id="PF13411">
    <property type="entry name" value="MerR_1"/>
    <property type="match status" value="1"/>
</dbReference>
<dbReference type="SUPFAM" id="SSF46955">
    <property type="entry name" value="Putative DNA-binding domain"/>
    <property type="match status" value="1"/>
</dbReference>
<dbReference type="SMART" id="SM00422">
    <property type="entry name" value="HTH_MERR"/>
    <property type="match status" value="1"/>
</dbReference>
<feature type="domain" description="HTH merR-type" evidence="6">
    <location>
        <begin position="109"/>
        <end position="178"/>
    </location>
</feature>
<dbReference type="InterPro" id="IPR000551">
    <property type="entry name" value="MerR-type_HTH_dom"/>
</dbReference>
<gene>
    <name evidence="7" type="ORF">LCGC14_2523060</name>
</gene>
<evidence type="ECO:0000313" key="7">
    <source>
        <dbReference type="EMBL" id="KKL13708.1"/>
    </source>
</evidence>
<reference evidence="7" key="1">
    <citation type="journal article" date="2015" name="Nature">
        <title>Complex archaea that bridge the gap between prokaryotes and eukaryotes.</title>
        <authorList>
            <person name="Spang A."/>
            <person name="Saw J.H."/>
            <person name="Jorgensen S.L."/>
            <person name="Zaremba-Niedzwiedzka K."/>
            <person name="Martijn J."/>
            <person name="Lind A.E."/>
            <person name="van Eijk R."/>
            <person name="Schleper C."/>
            <person name="Guy L."/>
            <person name="Ettema T.J."/>
        </authorList>
    </citation>
    <scope>NUCLEOTIDE SEQUENCE</scope>
</reference>
<sequence length="183" mass="19983">MAATDRHAPFDRSGEAGGPGAGPGRTPAGLLAPRDRGAPRKFCRIGEIVEHRGHRTNEAFGISEAIDVTESDRHAPFDRSGEAGGPGAGPGRTPAGPRRPRQRGAPPKFYRIGEIVEYTGVSRQTIHNYTTMGLITESRRTRGGHRLYTQDVFARLDLIADLKGEKKSMREIRKHFDAMDGVE</sequence>
<evidence type="ECO:0000256" key="1">
    <source>
        <dbReference type="ARBA" id="ARBA00022491"/>
    </source>
</evidence>
<dbReference type="InterPro" id="IPR047057">
    <property type="entry name" value="MerR_fam"/>
</dbReference>
<proteinExistence type="predicted"/>
<dbReference type="PROSITE" id="PS50937">
    <property type="entry name" value="HTH_MERR_2"/>
    <property type="match status" value="1"/>
</dbReference>
<dbReference type="AlphaFoldDB" id="A0A0F9DP69"/>
<feature type="compositionally biased region" description="Basic and acidic residues" evidence="5">
    <location>
        <begin position="1"/>
        <end position="14"/>
    </location>
</feature>
<keyword evidence="4" id="KW-0804">Transcription</keyword>
<accession>A0A0F9DP69</accession>
<evidence type="ECO:0000256" key="3">
    <source>
        <dbReference type="ARBA" id="ARBA00023125"/>
    </source>
</evidence>
<evidence type="ECO:0000256" key="2">
    <source>
        <dbReference type="ARBA" id="ARBA00023015"/>
    </source>
</evidence>
<keyword evidence="3" id="KW-0238">DNA-binding</keyword>
<feature type="compositionally biased region" description="Basic and acidic residues" evidence="5">
    <location>
        <begin position="70"/>
        <end position="81"/>
    </location>
</feature>
<evidence type="ECO:0000256" key="5">
    <source>
        <dbReference type="SAM" id="MobiDB-lite"/>
    </source>
</evidence>
<dbReference type="PANTHER" id="PTHR30204">
    <property type="entry name" value="REDOX-CYCLING DRUG-SENSING TRANSCRIPTIONAL ACTIVATOR SOXR"/>
    <property type="match status" value="1"/>
</dbReference>
<dbReference type="GO" id="GO:0003677">
    <property type="term" value="F:DNA binding"/>
    <property type="evidence" value="ECO:0007669"/>
    <property type="project" value="UniProtKB-KW"/>
</dbReference>
<feature type="region of interest" description="Disordered" evidence="5">
    <location>
        <begin position="65"/>
        <end position="106"/>
    </location>
</feature>
<dbReference type="GO" id="GO:0003700">
    <property type="term" value="F:DNA-binding transcription factor activity"/>
    <property type="evidence" value="ECO:0007669"/>
    <property type="project" value="InterPro"/>
</dbReference>
<organism evidence="7">
    <name type="scientific">marine sediment metagenome</name>
    <dbReference type="NCBI Taxonomy" id="412755"/>
    <lineage>
        <taxon>unclassified sequences</taxon>
        <taxon>metagenomes</taxon>
        <taxon>ecological metagenomes</taxon>
    </lineage>
</organism>
<evidence type="ECO:0000259" key="6">
    <source>
        <dbReference type="PROSITE" id="PS50937"/>
    </source>
</evidence>
<keyword evidence="1" id="KW-0678">Repressor</keyword>
<dbReference type="InterPro" id="IPR009061">
    <property type="entry name" value="DNA-bd_dom_put_sf"/>
</dbReference>
<name>A0A0F9DP69_9ZZZZ</name>
<dbReference type="PANTHER" id="PTHR30204:SF69">
    <property type="entry name" value="MERR-FAMILY TRANSCRIPTIONAL REGULATOR"/>
    <property type="match status" value="1"/>
</dbReference>
<keyword evidence="2" id="KW-0805">Transcription regulation</keyword>
<dbReference type="Gene3D" id="1.10.1660.10">
    <property type="match status" value="1"/>
</dbReference>
<feature type="region of interest" description="Disordered" evidence="5">
    <location>
        <begin position="1"/>
        <end position="39"/>
    </location>
</feature>
<protein>
    <recommendedName>
        <fullName evidence="6">HTH merR-type domain-containing protein</fullName>
    </recommendedName>
</protein>
<dbReference type="EMBL" id="LAZR01040752">
    <property type="protein sequence ID" value="KKL13708.1"/>
    <property type="molecule type" value="Genomic_DNA"/>
</dbReference>
<comment type="caution">
    <text evidence="7">The sequence shown here is derived from an EMBL/GenBank/DDBJ whole genome shotgun (WGS) entry which is preliminary data.</text>
</comment>
<evidence type="ECO:0000256" key="4">
    <source>
        <dbReference type="ARBA" id="ARBA00023163"/>
    </source>
</evidence>